<dbReference type="EMBL" id="UOFL01000143">
    <property type="protein sequence ID" value="VAW78012.1"/>
    <property type="molecule type" value="Genomic_DNA"/>
</dbReference>
<feature type="region of interest" description="Disordered" evidence="2">
    <location>
        <begin position="449"/>
        <end position="557"/>
    </location>
</feature>
<keyword evidence="1" id="KW-0813">Transport</keyword>
<dbReference type="PANTHER" id="PTHR30097">
    <property type="entry name" value="CATION EFFLUX SYSTEM PROTEIN CUSB"/>
    <property type="match status" value="1"/>
</dbReference>
<organism evidence="5">
    <name type="scientific">hydrothermal vent metagenome</name>
    <dbReference type="NCBI Taxonomy" id="652676"/>
    <lineage>
        <taxon>unclassified sequences</taxon>
        <taxon>metagenomes</taxon>
        <taxon>ecological metagenomes</taxon>
    </lineage>
</organism>
<feature type="compositionally biased region" description="Basic and acidic residues" evidence="2">
    <location>
        <begin position="156"/>
        <end position="179"/>
    </location>
</feature>
<dbReference type="InterPro" id="IPR051909">
    <property type="entry name" value="MFP_Cation_Efflux"/>
</dbReference>
<feature type="compositionally biased region" description="Basic and acidic residues" evidence="2">
    <location>
        <begin position="60"/>
        <end position="149"/>
    </location>
</feature>
<sequence>MKAFVLATLILLPLVITISGCGNEGQSTDKDKSKSADKHGHSHAGSENKHSNKSQKPLKHKEDKGHVHKESGHSHAKGESKSAHKEEKHTHAKGESKDAHKEEKHSHAKGESKDAHKEEKHSHAKGESKDAHKEEKHTHAKGESKDAHKEKKHSHAKGESKDAHAKKGHGHDHGVDQQETKSTALSAKSKAGSATYPYIKATGEVRLNSYKSAEVAPRVQAQIIKRRVKNGDHVIVGQPLITLSSVEMARAQGELLLAEQEWRRIKALGSRTVSSRRYTEVKTKRRIAFDKVRAFGMSVQQLKKWGKNLSADNAKGEFDLISPINGTVVYDNFIEGQVVEASKKLVQISDESKIWVIANVKPNEVKRININAIAVIRRGNLIFKAKVIRLPHMIEEKTRTASVTLEVINKNDSLHSGEFVNVEFISQENLKNIVFTSANMTAVKKYAHGEPGHQDAKTGHKEEKHVHSEVKCSDKAHKLNSSHKEEKHDHAKEKHEHKKDEPKTAHKEEKHDHAKEKHEHKKDEPKAAHKEEKHGDDKKKGGHGHGHGGGHQEEPKEVKLTNIQRKQLKIKILKSGAGKSSFSTIKTTGEVKLNRYRSIEIAPRIQVQITKRLVNNGEHVRKGQRLITLSSVEMAKAQGQLLLAEQDWRRVKSLGSQIVSSRRFTAVKTKLSIASAKVLAFGMSKQQLQAWRKKPSGANATGQFSLISTIDGTVVYDKFIEGQVVEAGRKLMQISDESNIWVTANVKPSELKNLVVRGKAKITKSNKTFDAEVIRLPHVIEEKTRTAFVTLNVVNKNHALHAGEFVSVQLTSVSTLESKALTLPVDAVVRNSKGQWQVFVEKKTNVFEPKLVKVVRNQEGNVTVTGVSSCDQVVVKGAFFLQSELAKVNFDPHNH</sequence>
<dbReference type="GO" id="GO:0030313">
    <property type="term" value="C:cell envelope"/>
    <property type="evidence" value="ECO:0007669"/>
    <property type="project" value="TreeGrafter"/>
</dbReference>
<dbReference type="PANTHER" id="PTHR30097:SF15">
    <property type="entry name" value="CATION EFFLUX SYSTEM PROTEIN CUSB"/>
    <property type="match status" value="1"/>
</dbReference>
<dbReference type="Gene3D" id="2.40.30.170">
    <property type="match status" value="2"/>
</dbReference>
<evidence type="ECO:0000313" key="5">
    <source>
        <dbReference type="EMBL" id="VAW78012.1"/>
    </source>
</evidence>
<reference evidence="5" key="1">
    <citation type="submission" date="2018-06" db="EMBL/GenBank/DDBJ databases">
        <authorList>
            <person name="Zhirakovskaya E."/>
        </authorList>
    </citation>
    <scope>NUCLEOTIDE SEQUENCE</scope>
</reference>
<evidence type="ECO:0000259" key="3">
    <source>
        <dbReference type="Pfam" id="PF25954"/>
    </source>
</evidence>
<name>A0A3B0YRZ4_9ZZZZ</name>
<feature type="domain" description="CzcB-like barrel-sandwich hybrid" evidence="4">
    <location>
        <begin position="599"/>
        <end position="736"/>
    </location>
</feature>
<dbReference type="Gene3D" id="2.40.420.20">
    <property type="match status" value="1"/>
</dbReference>
<dbReference type="Gene3D" id="1.10.287.470">
    <property type="entry name" value="Helix hairpin bin"/>
    <property type="match status" value="1"/>
</dbReference>
<dbReference type="InterPro" id="IPR058647">
    <property type="entry name" value="BSH_CzcB-like"/>
</dbReference>
<feature type="region of interest" description="Disordered" evidence="2">
    <location>
        <begin position="20"/>
        <end position="192"/>
    </location>
</feature>
<feature type="compositionally biased region" description="Basic and acidic residues" evidence="2">
    <location>
        <begin position="27"/>
        <end position="50"/>
    </location>
</feature>
<dbReference type="Pfam" id="PF25973">
    <property type="entry name" value="BSH_CzcB"/>
    <property type="match status" value="2"/>
</dbReference>
<accession>A0A3B0YRZ4</accession>
<evidence type="ECO:0000259" key="4">
    <source>
        <dbReference type="Pfam" id="PF25973"/>
    </source>
</evidence>
<dbReference type="AlphaFoldDB" id="A0A3B0YRZ4"/>
<dbReference type="GO" id="GO:0060003">
    <property type="term" value="P:copper ion export"/>
    <property type="evidence" value="ECO:0007669"/>
    <property type="project" value="TreeGrafter"/>
</dbReference>
<evidence type="ECO:0000256" key="2">
    <source>
        <dbReference type="SAM" id="MobiDB-lite"/>
    </source>
</evidence>
<dbReference type="Gene3D" id="2.40.50.100">
    <property type="match status" value="2"/>
</dbReference>
<feature type="domain" description="CusB-like beta-barrel" evidence="3">
    <location>
        <begin position="740"/>
        <end position="812"/>
    </location>
</feature>
<evidence type="ECO:0000256" key="1">
    <source>
        <dbReference type="ARBA" id="ARBA00022448"/>
    </source>
</evidence>
<protein>
    <submittedName>
        <fullName evidence="5">Probable Co/Zn/Cd efflux system membrane fusion protein</fullName>
    </submittedName>
</protein>
<gene>
    <name evidence="5" type="ORF">MNBD_GAMMA12-3871</name>
</gene>
<feature type="compositionally biased region" description="Basic and acidic residues" evidence="2">
    <location>
        <begin position="449"/>
        <end position="539"/>
    </location>
</feature>
<dbReference type="PROSITE" id="PS51257">
    <property type="entry name" value="PROKAR_LIPOPROTEIN"/>
    <property type="match status" value="1"/>
</dbReference>
<proteinExistence type="predicted"/>
<dbReference type="InterPro" id="IPR058792">
    <property type="entry name" value="Beta-barrel_RND_2"/>
</dbReference>
<dbReference type="SUPFAM" id="SSF111369">
    <property type="entry name" value="HlyD-like secretion proteins"/>
    <property type="match status" value="2"/>
</dbReference>
<feature type="domain" description="CzcB-like barrel-sandwich hybrid" evidence="4">
    <location>
        <begin position="212"/>
        <end position="350"/>
    </location>
</feature>
<dbReference type="Pfam" id="PF25954">
    <property type="entry name" value="Beta-barrel_RND_2"/>
    <property type="match status" value="1"/>
</dbReference>
<dbReference type="GO" id="GO:0015679">
    <property type="term" value="P:plasma membrane copper ion transport"/>
    <property type="evidence" value="ECO:0007669"/>
    <property type="project" value="TreeGrafter"/>
</dbReference>